<dbReference type="Pfam" id="PF01381">
    <property type="entry name" value="HTH_3"/>
    <property type="match status" value="1"/>
</dbReference>
<dbReference type="RefSeq" id="WP_074717535.1">
    <property type="nucleotide sequence ID" value="NZ_FNWV01000008.1"/>
</dbReference>
<dbReference type="Proteomes" id="UP000183190">
    <property type="component" value="Unassembled WGS sequence"/>
</dbReference>
<dbReference type="SUPFAM" id="SSF47413">
    <property type="entry name" value="lambda repressor-like DNA-binding domains"/>
    <property type="match status" value="1"/>
</dbReference>
<sequence length="199" mass="22821">MDQIKTGELIRRFRTELNLTQKQLAERINVSDKAVSKWERGNGCPDVSLLSALAEVFGTDVQVLLSGEIDKNESEKGNMKKIKFYVCSKCGNIITSTSEAAVTCCGNKLTPAEPRKAEESEMLKIEDIGGEWYISSDHEMTKEHYITFAAYVSDSSIMMFKQYPEWNLQFNLPMYRTGRLMWYCTKCGLLYQDIRPKRK</sequence>
<dbReference type="InterPro" id="IPR010982">
    <property type="entry name" value="Lambda_DNA-bd_dom_sf"/>
</dbReference>
<evidence type="ECO:0000256" key="1">
    <source>
        <dbReference type="ARBA" id="ARBA00023125"/>
    </source>
</evidence>
<dbReference type="AlphaFoldDB" id="A0A1H6KAY5"/>
<dbReference type="GO" id="GO:0005506">
    <property type="term" value="F:iron ion binding"/>
    <property type="evidence" value="ECO:0007669"/>
    <property type="project" value="InterPro"/>
</dbReference>
<dbReference type="PROSITE" id="PS50943">
    <property type="entry name" value="HTH_CROC1"/>
    <property type="match status" value="1"/>
</dbReference>
<evidence type="ECO:0000313" key="4">
    <source>
        <dbReference type="Proteomes" id="UP000183190"/>
    </source>
</evidence>
<dbReference type="GO" id="GO:0016491">
    <property type="term" value="F:oxidoreductase activity"/>
    <property type="evidence" value="ECO:0007669"/>
    <property type="project" value="InterPro"/>
</dbReference>
<proteinExistence type="predicted"/>
<dbReference type="CDD" id="cd00093">
    <property type="entry name" value="HTH_XRE"/>
    <property type="match status" value="1"/>
</dbReference>
<dbReference type="PANTHER" id="PTHR46558">
    <property type="entry name" value="TRACRIPTIONAL REGULATORY PROTEIN-RELATED-RELATED"/>
    <property type="match status" value="1"/>
</dbReference>
<dbReference type="InterPro" id="IPR036073">
    <property type="entry name" value="Desulfoferrodoxin_Fe-bd_dom_sf"/>
</dbReference>
<dbReference type="SMART" id="SM00530">
    <property type="entry name" value="HTH_XRE"/>
    <property type="match status" value="1"/>
</dbReference>
<accession>A0A1H6KAY5</accession>
<dbReference type="OrthoDB" id="9813152at2"/>
<evidence type="ECO:0000313" key="3">
    <source>
        <dbReference type="EMBL" id="SEH72379.1"/>
    </source>
</evidence>
<reference evidence="3 4" key="1">
    <citation type="submission" date="2016-10" db="EMBL/GenBank/DDBJ databases">
        <authorList>
            <person name="de Groot N.N."/>
        </authorList>
    </citation>
    <scope>NUCLEOTIDE SEQUENCE [LARGE SCALE GENOMIC DNA]</scope>
    <source>
        <strain evidence="3 4">YAD2003</strain>
    </source>
</reference>
<name>A0A1H6KAY5_RUMFL</name>
<keyword evidence="1" id="KW-0238">DNA-binding</keyword>
<dbReference type="EMBL" id="FNWV01000008">
    <property type="protein sequence ID" value="SEH72379.1"/>
    <property type="molecule type" value="Genomic_DNA"/>
</dbReference>
<dbReference type="Gene3D" id="1.10.260.40">
    <property type="entry name" value="lambda repressor-like DNA-binding domains"/>
    <property type="match status" value="1"/>
</dbReference>
<protein>
    <submittedName>
        <fullName evidence="3">Helix-turn-helix</fullName>
    </submittedName>
</protein>
<evidence type="ECO:0000259" key="2">
    <source>
        <dbReference type="PROSITE" id="PS50943"/>
    </source>
</evidence>
<organism evidence="3 4">
    <name type="scientific">Ruminococcus flavefaciens</name>
    <dbReference type="NCBI Taxonomy" id="1265"/>
    <lineage>
        <taxon>Bacteria</taxon>
        <taxon>Bacillati</taxon>
        <taxon>Bacillota</taxon>
        <taxon>Clostridia</taxon>
        <taxon>Eubacteriales</taxon>
        <taxon>Oscillospiraceae</taxon>
        <taxon>Ruminococcus</taxon>
    </lineage>
</organism>
<dbReference type="GO" id="GO:0003677">
    <property type="term" value="F:DNA binding"/>
    <property type="evidence" value="ECO:0007669"/>
    <property type="project" value="UniProtKB-KW"/>
</dbReference>
<dbReference type="InterPro" id="IPR001387">
    <property type="entry name" value="Cro/C1-type_HTH"/>
</dbReference>
<dbReference type="SUPFAM" id="SSF49367">
    <property type="entry name" value="Superoxide reductase-like"/>
    <property type="match status" value="1"/>
</dbReference>
<dbReference type="Gene3D" id="2.60.40.730">
    <property type="entry name" value="SOR catalytic domain"/>
    <property type="match status" value="1"/>
</dbReference>
<dbReference type="SUPFAM" id="SSF57802">
    <property type="entry name" value="Rubredoxin-like"/>
    <property type="match status" value="1"/>
</dbReference>
<gene>
    <name evidence="3" type="ORF">SAMN02910265_02330</name>
</gene>
<dbReference type="PANTHER" id="PTHR46558:SF11">
    <property type="entry name" value="HTH-TYPE TRANSCRIPTIONAL REGULATOR XRE"/>
    <property type="match status" value="1"/>
</dbReference>
<feature type="domain" description="HTH cro/C1-type" evidence="2">
    <location>
        <begin position="10"/>
        <end position="64"/>
    </location>
</feature>